<evidence type="ECO:0000313" key="3">
    <source>
        <dbReference type="Proteomes" id="UP000443090"/>
    </source>
</evidence>
<name>A0A8H8RH61_9HELO</name>
<dbReference type="Proteomes" id="UP000443090">
    <property type="component" value="Unassembled WGS sequence"/>
</dbReference>
<proteinExistence type="predicted"/>
<dbReference type="AlphaFoldDB" id="A0A8H8RH61"/>
<sequence length="239" mass="27167">MSQPSEQKATSAPSRTAIKIGGTEYNLEVSKMPYLASFTHFQVNAQPQTAEFVHGSIPLFEVALKGIESGYRQCFRSIPTDLSQHHTLCETYEFLCVNVLGGQSITDIFADLKSGRTQFDYEVTRGDKSKARDASFRFLYLMLLGEFSDEVKDSAKVYNAVLYVVSHPGTFKWRTRTVIRAACEERFILSDKQRASLDKWRRGEAAKLAADRDEDEDEDVTTEEEWDNDVDEYYGSDFS</sequence>
<gene>
    <name evidence="2" type="ORF">LOCC1_G008014</name>
</gene>
<evidence type="ECO:0000256" key="1">
    <source>
        <dbReference type="SAM" id="MobiDB-lite"/>
    </source>
</evidence>
<organism evidence="2 3">
    <name type="scientific">Lachnellula occidentalis</name>
    <dbReference type="NCBI Taxonomy" id="215460"/>
    <lineage>
        <taxon>Eukaryota</taxon>
        <taxon>Fungi</taxon>
        <taxon>Dikarya</taxon>
        <taxon>Ascomycota</taxon>
        <taxon>Pezizomycotina</taxon>
        <taxon>Leotiomycetes</taxon>
        <taxon>Helotiales</taxon>
        <taxon>Lachnaceae</taxon>
        <taxon>Lachnellula</taxon>
    </lineage>
</organism>
<keyword evidence="3" id="KW-1185">Reference proteome</keyword>
<feature type="region of interest" description="Disordered" evidence="1">
    <location>
        <begin position="203"/>
        <end position="239"/>
    </location>
</feature>
<accession>A0A8H8RH61</accession>
<dbReference type="EMBL" id="QGMI01000985">
    <property type="protein sequence ID" value="TVY35360.1"/>
    <property type="molecule type" value="Genomic_DNA"/>
</dbReference>
<protein>
    <submittedName>
        <fullName evidence="2">Uncharacterized protein</fullName>
    </submittedName>
</protein>
<reference evidence="2 3" key="1">
    <citation type="submission" date="2018-05" db="EMBL/GenBank/DDBJ databases">
        <title>Genome sequencing and assembly of the regulated plant pathogen Lachnellula willkommii and related sister species for the development of diagnostic species identification markers.</title>
        <authorList>
            <person name="Giroux E."/>
            <person name="Bilodeau G."/>
        </authorList>
    </citation>
    <scope>NUCLEOTIDE SEQUENCE [LARGE SCALE GENOMIC DNA]</scope>
    <source>
        <strain evidence="2 3">CBS 160.35</strain>
    </source>
</reference>
<feature type="compositionally biased region" description="Acidic residues" evidence="1">
    <location>
        <begin position="212"/>
        <end position="239"/>
    </location>
</feature>
<comment type="caution">
    <text evidence="2">The sequence shown here is derived from an EMBL/GenBank/DDBJ whole genome shotgun (WGS) entry which is preliminary data.</text>
</comment>
<dbReference type="OrthoDB" id="420564at2759"/>
<evidence type="ECO:0000313" key="2">
    <source>
        <dbReference type="EMBL" id="TVY35360.1"/>
    </source>
</evidence>